<dbReference type="GeneID" id="55007177"/>
<keyword evidence="2" id="KW-1185">Reference proteome</keyword>
<evidence type="ECO:0000313" key="1">
    <source>
        <dbReference type="EMBL" id="AYQ99496.1"/>
    </source>
</evidence>
<evidence type="ECO:0000313" key="2">
    <source>
        <dbReference type="Proteomes" id="UP000279037"/>
    </source>
</evidence>
<protein>
    <submittedName>
        <fullName evidence="1">Uncharacterized protein</fullName>
    </submittedName>
</protein>
<dbReference type="Proteomes" id="UP000279037">
    <property type="component" value="Segment"/>
</dbReference>
<sequence>MMCAACMDPNVICTEHGVVERAEPVHKMEVLIDGEWVEVGGIQPAGEVTGWRQELSPMTFMGVPFTQVAKDVYEITEEAVMRAPFALLVGWEQELIRMADELGLVVWYERDIMRRVWRFKFETEKGLPHGHA</sequence>
<gene>
    <name evidence="1" type="primary">40</name>
    <name evidence="1" type="ORF">PBI_GOODMAN_40</name>
</gene>
<organism evidence="1 2">
    <name type="scientific">Microbacterium phage Goodman</name>
    <dbReference type="NCBI Taxonomy" id="2484206"/>
    <lineage>
        <taxon>Viruses</taxon>
        <taxon>Duplodnaviria</taxon>
        <taxon>Heunggongvirae</taxon>
        <taxon>Uroviricota</taxon>
        <taxon>Caudoviricetes</taxon>
        <taxon>Goodmanvirus</taxon>
        <taxon>Goodmanvirus goodman</taxon>
    </lineage>
</organism>
<reference evidence="1 2" key="1">
    <citation type="submission" date="2018-10" db="EMBL/GenBank/DDBJ databases">
        <authorList>
            <person name="Garlena R.A."/>
            <person name="Russell D.A."/>
            <person name="Pope W.H."/>
            <person name="Jacobs-Sera D."/>
            <person name="Hatfull G.F."/>
        </authorList>
    </citation>
    <scope>NUCLEOTIDE SEQUENCE [LARGE SCALE GENOMIC DNA]</scope>
</reference>
<accession>A0A3G3LZP7</accession>
<dbReference type="KEGG" id="vg:55007177"/>
<proteinExistence type="predicted"/>
<dbReference type="RefSeq" id="YP_009815944.1">
    <property type="nucleotide sequence ID" value="NC_048101.1"/>
</dbReference>
<dbReference type="EMBL" id="MK016495">
    <property type="protein sequence ID" value="AYQ99496.1"/>
    <property type="molecule type" value="Genomic_DNA"/>
</dbReference>
<name>A0A3G3LZP7_9CAUD</name>